<reference evidence="2 3" key="1">
    <citation type="submission" date="2016-10" db="EMBL/GenBank/DDBJ databases">
        <authorList>
            <person name="de Groot N.N."/>
        </authorList>
    </citation>
    <scope>NUCLEOTIDE SEQUENCE [LARGE SCALE GENOMIC DNA]</scope>
    <source>
        <strain evidence="2 3">CGMCC 1.11030</strain>
    </source>
</reference>
<organism evidence="2 3">
    <name type="scientific">Albimonas pacifica</name>
    <dbReference type="NCBI Taxonomy" id="1114924"/>
    <lineage>
        <taxon>Bacteria</taxon>
        <taxon>Pseudomonadati</taxon>
        <taxon>Pseudomonadota</taxon>
        <taxon>Alphaproteobacteria</taxon>
        <taxon>Rhodobacterales</taxon>
        <taxon>Paracoccaceae</taxon>
        <taxon>Albimonas</taxon>
    </lineage>
</organism>
<evidence type="ECO:0000259" key="1">
    <source>
        <dbReference type="Pfam" id="PF12973"/>
    </source>
</evidence>
<dbReference type="SUPFAM" id="SSF51182">
    <property type="entry name" value="RmlC-like cupins"/>
    <property type="match status" value="1"/>
</dbReference>
<gene>
    <name evidence="2" type="ORF">SAMN05216258_110117</name>
</gene>
<dbReference type="EMBL" id="FOQH01000010">
    <property type="protein sequence ID" value="SFI86380.1"/>
    <property type="molecule type" value="Genomic_DNA"/>
</dbReference>
<dbReference type="Proteomes" id="UP000199377">
    <property type="component" value="Unassembled WGS sequence"/>
</dbReference>
<protein>
    <submittedName>
        <fullName evidence="2">Anti-ECFsigma factor, ChrR</fullName>
    </submittedName>
</protein>
<proteinExistence type="predicted"/>
<evidence type="ECO:0000313" key="2">
    <source>
        <dbReference type="EMBL" id="SFI86380.1"/>
    </source>
</evidence>
<dbReference type="AlphaFoldDB" id="A0A1I3LPA7"/>
<accession>A0A1I3LPA7</accession>
<dbReference type="InterPro" id="IPR041916">
    <property type="entry name" value="Anti_sigma_zinc_sf"/>
</dbReference>
<evidence type="ECO:0000313" key="3">
    <source>
        <dbReference type="Proteomes" id="UP000199377"/>
    </source>
</evidence>
<dbReference type="InterPro" id="IPR012807">
    <property type="entry name" value="Anti-sigma_ChrR"/>
</dbReference>
<dbReference type="CDD" id="cd20301">
    <property type="entry name" value="cupin_ChrR"/>
    <property type="match status" value="1"/>
</dbReference>
<dbReference type="Pfam" id="PF12973">
    <property type="entry name" value="Cupin_7"/>
    <property type="match status" value="1"/>
</dbReference>
<sequence length="225" mass="23768">MMRSLPDDALLAEYAAGSLPAGLSLLVASQLTFNPEGRRRVAELERLGGALLAADAGPVPVAGPPPSLDAMLARLDREGPRAEGPRAGLSAPEPGNPFPAPLRAALGEGPGATPEGVAWKRLLPGLSEHVIEGFGDEHEEVSLLRARPGAPIFAHTHTGVETTLVLCGLMEDRGRRLGRGDVAIATDHDDHRPRIVGDETCICLVVMTGEMRFTGRLSRVLNYLS</sequence>
<dbReference type="InterPro" id="IPR011051">
    <property type="entry name" value="RmlC_Cupin_sf"/>
</dbReference>
<dbReference type="InterPro" id="IPR025979">
    <property type="entry name" value="ChrR-like_cupin_dom"/>
</dbReference>
<dbReference type="OrthoDB" id="2988517at2"/>
<name>A0A1I3LPA7_9RHOB</name>
<dbReference type="RefSeq" id="WP_092863738.1">
    <property type="nucleotide sequence ID" value="NZ_FOQH01000010.1"/>
</dbReference>
<dbReference type="STRING" id="1114924.SAMN05216258_110117"/>
<feature type="domain" description="ChrR-like cupin" evidence="1">
    <location>
        <begin position="115"/>
        <end position="206"/>
    </location>
</feature>
<dbReference type="InterPro" id="IPR014710">
    <property type="entry name" value="RmlC-like_jellyroll"/>
</dbReference>
<keyword evidence="3" id="KW-1185">Reference proteome</keyword>
<dbReference type="Gene3D" id="1.10.10.1320">
    <property type="entry name" value="Anti-sigma factor, zinc-finger domain"/>
    <property type="match status" value="1"/>
</dbReference>
<dbReference type="Gene3D" id="2.60.120.10">
    <property type="entry name" value="Jelly Rolls"/>
    <property type="match status" value="1"/>
</dbReference>